<dbReference type="WBParaSite" id="scaffold1713_cov340.g3505">
    <property type="protein sequence ID" value="scaffold1713_cov340.g3505"/>
    <property type="gene ID" value="scaffold1713_cov340.g3505"/>
</dbReference>
<evidence type="ECO:0000313" key="1">
    <source>
        <dbReference type="Proteomes" id="UP000887561"/>
    </source>
</evidence>
<proteinExistence type="predicted"/>
<protein>
    <submittedName>
        <fullName evidence="2">Uncharacterized protein</fullName>
    </submittedName>
</protein>
<reference evidence="2" key="1">
    <citation type="submission" date="2022-11" db="UniProtKB">
        <authorList>
            <consortium name="WormBaseParasite"/>
        </authorList>
    </citation>
    <scope>IDENTIFICATION</scope>
</reference>
<dbReference type="Proteomes" id="UP000887561">
    <property type="component" value="Unplaced"/>
</dbReference>
<accession>A0A915LUY2</accession>
<organism evidence="1 2">
    <name type="scientific">Meloidogyne javanica</name>
    <name type="common">Root-knot nematode worm</name>
    <dbReference type="NCBI Taxonomy" id="6303"/>
    <lineage>
        <taxon>Eukaryota</taxon>
        <taxon>Metazoa</taxon>
        <taxon>Ecdysozoa</taxon>
        <taxon>Nematoda</taxon>
        <taxon>Chromadorea</taxon>
        <taxon>Rhabditida</taxon>
        <taxon>Tylenchina</taxon>
        <taxon>Tylenchomorpha</taxon>
        <taxon>Tylenchoidea</taxon>
        <taxon>Meloidogynidae</taxon>
        <taxon>Meloidogyninae</taxon>
        <taxon>Meloidogyne</taxon>
        <taxon>Meloidogyne incognita group</taxon>
    </lineage>
</organism>
<keyword evidence="1" id="KW-1185">Reference proteome</keyword>
<name>A0A915LUY2_MELJA</name>
<dbReference type="AlphaFoldDB" id="A0A915LUY2"/>
<evidence type="ECO:0000313" key="2">
    <source>
        <dbReference type="WBParaSite" id="scaffold1713_cov340.g3505"/>
    </source>
</evidence>
<sequence>MDVPYLLYKSSNSRDIISTALKNLEEEGCDLNAWIAEPGQIDLVTPITGIGDWLLVKEKFLHAVKPLNMDESWYQAYLTQSKVIINPEEENFDTGPGLIALKEEEIEETKNQDDLESTLKIEVVSGNKEK</sequence>